<feature type="compositionally biased region" description="Acidic residues" evidence="9">
    <location>
        <begin position="223"/>
        <end position="233"/>
    </location>
</feature>
<reference evidence="12" key="1">
    <citation type="submission" date="2021-02" db="EMBL/GenBank/DDBJ databases">
        <title>Psilocybe cubensis genome.</title>
        <authorList>
            <person name="Mckernan K.J."/>
            <person name="Crawford S."/>
            <person name="Trippe A."/>
            <person name="Kane L.T."/>
            <person name="Mclaughlin S."/>
        </authorList>
    </citation>
    <scope>NUCLEOTIDE SEQUENCE [LARGE SCALE GENOMIC DNA]</scope>
    <source>
        <strain evidence="12">MGC-MH-2018</strain>
    </source>
</reference>
<dbReference type="AlphaFoldDB" id="A0A8H7Y0U9"/>
<dbReference type="PANTHER" id="PTHR12814">
    <property type="entry name" value="RNA-BINDING PROTEIN NOB1"/>
    <property type="match status" value="1"/>
</dbReference>
<dbReference type="FunFam" id="3.40.50.1010:FF:000020">
    <property type="entry name" value="20S-pre-rRNA D-site endonuclease NOB1"/>
    <property type="match status" value="1"/>
</dbReference>
<proteinExistence type="inferred from homology"/>
<dbReference type="Gene3D" id="6.20.210.10">
    <property type="entry name" value="Nin one binding (NOB1), Zn-ribbon-like"/>
    <property type="match status" value="1"/>
</dbReference>
<protein>
    <recommendedName>
        <fullName evidence="7">20S-pre-rRNA D-site endonuclease NOB1</fullName>
    </recommendedName>
</protein>
<dbReference type="GO" id="GO:0005737">
    <property type="term" value="C:cytoplasm"/>
    <property type="evidence" value="ECO:0007669"/>
    <property type="project" value="UniProtKB-ARBA"/>
</dbReference>
<dbReference type="Pfam" id="PF08772">
    <property type="entry name" value="Zn_ribbon_NOB1"/>
    <property type="match status" value="1"/>
</dbReference>
<dbReference type="InterPro" id="IPR033411">
    <property type="entry name" value="Ribonuclease_PIN"/>
</dbReference>
<evidence type="ECO:0000256" key="2">
    <source>
        <dbReference type="ARBA" id="ARBA00022722"/>
    </source>
</evidence>
<dbReference type="GO" id="GO:0046872">
    <property type="term" value="F:metal ion binding"/>
    <property type="evidence" value="ECO:0007669"/>
    <property type="project" value="UniProtKB-UniRule"/>
</dbReference>
<feature type="compositionally biased region" description="Basic and acidic residues" evidence="9">
    <location>
        <begin position="114"/>
        <end position="123"/>
    </location>
</feature>
<evidence type="ECO:0000256" key="5">
    <source>
        <dbReference type="ARBA" id="ARBA00022833"/>
    </source>
</evidence>
<feature type="compositionally biased region" description="Basic and acidic residues" evidence="9">
    <location>
        <begin position="172"/>
        <end position="182"/>
    </location>
</feature>
<keyword evidence="2" id="KW-0540">Nuclease</keyword>
<dbReference type="GO" id="GO:0005730">
    <property type="term" value="C:nucleolus"/>
    <property type="evidence" value="ECO:0007669"/>
    <property type="project" value="UniProtKB-SubCell"/>
</dbReference>
<evidence type="ECO:0000313" key="12">
    <source>
        <dbReference type="EMBL" id="KAG5169138.1"/>
    </source>
</evidence>
<feature type="compositionally biased region" description="Polar residues" evidence="9">
    <location>
        <begin position="157"/>
        <end position="167"/>
    </location>
</feature>
<keyword evidence="5 7" id="KW-0862">Zinc</keyword>
<feature type="binding site" evidence="8">
    <location>
        <position position="325"/>
    </location>
    <ligand>
        <name>Zn(2+)</name>
        <dbReference type="ChEBI" id="CHEBI:29105"/>
    </ligand>
</feature>
<evidence type="ECO:0000259" key="10">
    <source>
        <dbReference type="Pfam" id="PF08772"/>
    </source>
</evidence>
<dbReference type="InterPro" id="IPR039907">
    <property type="entry name" value="NOB1"/>
</dbReference>
<dbReference type="GO" id="GO:0030490">
    <property type="term" value="P:maturation of SSU-rRNA"/>
    <property type="evidence" value="ECO:0007669"/>
    <property type="project" value="TreeGrafter"/>
</dbReference>
<dbReference type="InterPro" id="IPR017117">
    <property type="entry name" value="Nob1_euk"/>
</dbReference>
<comment type="subcellular location">
    <subcellularLocation>
        <location evidence="7">Nucleus</location>
        <location evidence="7">Nucleolus</location>
    </subcellularLocation>
</comment>
<dbReference type="CDD" id="cd09876">
    <property type="entry name" value="PIN_Nob1-like"/>
    <property type="match status" value="1"/>
</dbReference>
<feature type="domain" description="Ribonuclease PIN" evidence="11">
    <location>
        <begin position="12"/>
        <end position="102"/>
    </location>
</feature>
<keyword evidence="4" id="KW-0378">Hydrolase</keyword>
<accession>A0A8H7Y0U9</accession>
<dbReference type="PIRSF" id="PIRSF037125">
    <property type="entry name" value="D-site_20S_pre-rRNA_nuclease"/>
    <property type="match status" value="1"/>
</dbReference>
<dbReference type="EMBL" id="JAFIQS010000005">
    <property type="protein sequence ID" value="KAG5169138.1"/>
    <property type="molecule type" value="Genomic_DNA"/>
</dbReference>
<feature type="binding site" evidence="8">
    <location>
        <position position="310"/>
    </location>
    <ligand>
        <name>Zn(2+)</name>
        <dbReference type="ChEBI" id="CHEBI:29105"/>
    </ligand>
</feature>
<gene>
    <name evidence="12" type="ORF">JR316_005694</name>
</gene>
<evidence type="ECO:0000256" key="6">
    <source>
        <dbReference type="ARBA" id="ARBA00023242"/>
    </source>
</evidence>
<dbReference type="InterPro" id="IPR014881">
    <property type="entry name" value="NOB1_Zn-bd"/>
</dbReference>
<feature type="region of interest" description="Disordered" evidence="9">
    <location>
        <begin position="114"/>
        <end position="138"/>
    </location>
</feature>
<dbReference type="Pfam" id="PF17146">
    <property type="entry name" value="PIN_6"/>
    <property type="match status" value="1"/>
</dbReference>
<feature type="compositionally biased region" description="Polar residues" evidence="9">
    <location>
        <begin position="206"/>
        <end position="218"/>
    </location>
</feature>
<feature type="binding site" evidence="8">
    <location>
        <position position="322"/>
    </location>
    <ligand>
        <name>Zn(2+)</name>
        <dbReference type="ChEBI" id="CHEBI:29105"/>
    </ligand>
</feature>
<feature type="region of interest" description="Disordered" evidence="9">
    <location>
        <begin position="440"/>
        <end position="476"/>
    </location>
</feature>
<feature type="domain" description="Nin one binding (NOB1) Zn-ribbon-like" evidence="10">
    <location>
        <begin position="297"/>
        <end position="374"/>
    </location>
</feature>
<dbReference type="GO" id="GO:0004521">
    <property type="term" value="F:RNA endonuclease activity"/>
    <property type="evidence" value="ECO:0007669"/>
    <property type="project" value="UniProtKB-UniRule"/>
</dbReference>
<evidence type="ECO:0000259" key="11">
    <source>
        <dbReference type="Pfam" id="PF17146"/>
    </source>
</evidence>
<evidence type="ECO:0000256" key="4">
    <source>
        <dbReference type="ARBA" id="ARBA00022801"/>
    </source>
</evidence>
<evidence type="ECO:0000256" key="8">
    <source>
        <dbReference type="PIRSR" id="PIRSR037125-1"/>
    </source>
</evidence>
<sequence length="476" mass="52662">MSNVQQPKCKKLVLDAGPLLSLSPLRGLAETYVTVPQVLAELKDSRAREHFERLGLLSGVNVEIRSPDAASLAHVIQWAKKTGDYSVLSHPDLCVLALTYLLDQEDKITKEKMVTTEETKAEEPVAVEADSTTQSEATVTIEDLSDQLEKTDLEDGNFQQNPVNELINQKDVPQEEQERLGEEEQLEPLNVELHSIESSERREPQSETSTSARKSTPSPIFDDPSDQEDDGEGEWITPANVNLHKSRALDLLPEGGLQSKGKKVGIIGAGCMTADFAMQNVLLQMGLNLVGLEGKRIEKIKSWVLRCHACFKICKDNSRKFCPSCGNPTLLRASVTVAAPNASTNAPVMQVHLKPNFQYKTRGTIYSIPSPKPGSAKTGPGSNLILREDQIEYIRAKKRADGKREREEERLTKGILSRGVENRISTSSWMDPDWVPEILSVGSGGKGRTVRSRGMDGDMPQIGYGRKNPNEKRRKK</sequence>
<dbReference type="GO" id="GO:0016787">
    <property type="term" value="F:hydrolase activity"/>
    <property type="evidence" value="ECO:0007669"/>
    <property type="project" value="UniProtKB-KW"/>
</dbReference>
<name>A0A8H7Y0U9_PSICU</name>
<comment type="similarity">
    <text evidence="1 7">Belongs to the NOB1 family.</text>
</comment>
<evidence type="ECO:0000256" key="7">
    <source>
        <dbReference type="PIRNR" id="PIRNR037125"/>
    </source>
</evidence>
<dbReference type="SUPFAM" id="SSF144206">
    <property type="entry name" value="NOB1 zinc finger-like"/>
    <property type="match status" value="1"/>
</dbReference>
<evidence type="ECO:0000256" key="3">
    <source>
        <dbReference type="ARBA" id="ARBA00022723"/>
    </source>
</evidence>
<comment type="caution">
    <text evidence="12">The sequence shown here is derived from an EMBL/GenBank/DDBJ whole genome shotgun (WGS) entry which is preliminary data.</text>
</comment>
<keyword evidence="3 7" id="KW-0479">Metal-binding</keyword>
<evidence type="ECO:0000256" key="1">
    <source>
        <dbReference type="ARBA" id="ARBA00005858"/>
    </source>
</evidence>
<dbReference type="Gene3D" id="3.40.50.1010">
    <property type="entry name" value="5'-nuclease"/>
    <property type="match status" value="1"/>
</dbReference>
<dbReference type="PANTHER" id="PTHR12814:SF2">
    <property type="entry name" value="RNA-BINDING PROTEIN NOB1"/>
    <property type="match status" value="1"/>
</dbReference>
<dbReference type="GO" id="GO:0030688">
    <property type="term" value="C:preribosome, small subunit precursor"/>
    <property type="evidence" value="ECO:0007669"/>
    <property type="project" value="TreeGrafter"/>
</dbReference>
<feature type="binding site" evidence="8">
    <location>
        <position position="307"/>
    </location>
    <ligand>
        <name>Zn(2+)</name>
        <dbReference type="ChEBI" id="CHEBI:29105"/>
    </ligand>
</feature>
<dbReference type="InterPro" id="IPR036283">
    <property type="entry name" value="NOB1_Zf-like_sf"/>
</dbReference>
<evidence type="ECO:0000256" key="9">
    <source>
        <dbReference type="SAM" id="MobiDB-lite"/>
    </source>
</evidence>
<organism evidence="12">
    <name type="scientific">Psilocybe cubensis</name>
    <name type="common">Psychedelic mushroom</name>
    <name type="synonym">Stropharia cubensis</name>
    <dbReference type="NCBI Taxonomy" id="181762"/>
    <lineage>
        <taxon>Eukaryota</taxon>
        <taxon>Fungi</taxon>
        <taxon>Dikarya</taxon>
        <taxon>Basidiomycota</taxon>
        <taxon>Agaricomycotina</taxon>
        <taxon>Agaricomycetes</taxon>
        <taxon>Agaricomycetidae</taxon>
        <taxon>Agaricales</taxon>
        <taxon>Agaricineae</taxon>
        <taxon>Strophariaceae</taxon>
        <taxon>Psilocybe</taxon>
    </lineage>
</organism>
<comment type="function">
    <text evidence="7">Required for the synthesis of 40S ribosome subunits. Has a role in processing 20S pre-rRNA into the mature 18S rRNA, where it is required for cleavage at the 3' end of the mature 18S rRNA (D-site). Accompanies the 20S pre-rRNA from the nucleus to the cytoplasm.</text>
</comment>
<feature type="compositionally biased region" description="Basic and acidic residues" evidence="9">
    <location>
        <begin position="194"/>
        <end position="205"/>
    </location>
</feature>
<feature type="region of interest" description="Disordered" evidence="9">
    <location>
        <begin position="155"/>
        <end position="235"/>
    </location>
</feature>
<keyword evidence="6 7" id="KW-0539">Nucleus</keyword>